<comment type="caution">
    <text evidence="1">The sequence shown here is derived from an EMBL/GenBank/DDBJ whole genome shotgun (WGS) entry which is preliminary data.</text>
</comment>
<evidence type="ECO:0000313" key="1">
    <source>
        <dbReference type="EMBL" id="MBN0046929.1"/>
    </source>
</evidence>
<proteinExistence type="predicted"/>
<evidence type="ECO:0000313" key="2">
    <source>
        <dbReference type="Proteomes" id="UP000788262"/>
    </source>
</evidence>
<reference evidence="1 2" key="1">
    <citation type="submission" date="2021-02" db="EMBL/GenBank/DDBJ databases">
        <title>Whole genome sequencing of Streptomyces actuosus VRA1.</title>
        <authorList>
            <person name="Sen G."/>
            <person name="Sen A."/>
        </authorList>
    </citation>
    <scope>NUCLEOTIDE SEQUENCE [LARGE SCALE GENOMIC DNA]</scope>
    <source>
        <strain evidence="1 2">VRA1</strain>
    </source>
</reference>
<organism evidence="1 2">
    <name type="scientific">Streptomyces actuosus</name>
    <dbReference type="NCBI Taxonomy" id="1885"/>
    <lineage>
        <taxon>Bacteria</taxon>
        <taxon>Bacillati</taxon>
        <taxon>Actinomycetota</taxon>
        <taxon>Actinomycetes</taxon>
        <taxon>Kitasatosporales</taxon>
        <taxon>Streptomycetaceae</taxon>
        <taxon>Streptomyces</taxon>
    </lineage>
</organism>
<gene>
    <name evidence="1" type="ORF">JS756_23000</name>
</gene>
<accession>A0ABS2VUW5</accession>
<dbReference type="EMBL" id="JAFFZS010000020">
    <property type="protein sequence ID" value="MBN0046929.1"/>
    <property type="molecule type" value="Genomic_DNA"/>
</dbReference>
<dbReference type="Proteomes" id="UP000788262">
    <property type="component" value="Unassembled WGS sequence"/>
</dbReference>
<protein>
    <submittedName>
        <fullName evidence="1">Uncharacterized protein</fullName>
    </submittedName>
</protein>
<name>A0ABS2VUW5_STRAS</name>
<sequence>MPLTVVGRTNDQVTGLDGSPVGGLSFGELLGLLTYSPALLLLGDEVDDPAALRAAARTALATAAAWELEAWASMALDVHSGRVPGNVLCSFVARLGAAITRTFGVTA</sequence>
<keyword evidence="2" id="KW-1185">Reference proteome</keyword>